<dbReference type="GO" id="GO:0032196">
    <property type="term" value="P:transposition"/>
    <property type="evidence" value="ECO:0007669"/>
    <property type="project" value="TreeGrafter"/>
</dbReference>
<dbReference type="GO" id="GO:0004803">
    <property type="term" value="F:transposase activity"/>
    <property type="evidence" value="ECO:0007669"/>
    <property type="project" value="TreeGrafter"/>
</dbReference>
<feature type="region of interest" description="Disordered" evidence="1">
    <location>
        <begin position="50"/>
        <end position="91"/>
    </location>
</feature>
<proteinExistence type="predicted"/>
<dbReference type="SUPFAM" id="SSF46785">
    <property type="entry name" value="Winged helix' DNA-binding domain"/>
    <property type="match status" value="1"/>
</dbReference>
<evidence type="ECO:0000256" key="1">
    <source>
        <dbReference type="SAM" id="MobiDB-lite"/>
    </source>
</evidence>
<dbReference type="InterPro" id="IPR000835">
    <property type="entry name" value="HTH_MarR-typ"/>
</dbReference>
<dbReference type="AlphaFoldDB" id="A0A543JRL5"/>
<dbReference type="Pfam" id="PF13936">
    <property type="entry name" value="HTH_38"/>
    <property type="match status" value="1"/>
</dbReference>
<dbReference type="EMBL" id="VFPP01000001">
    <property type="protein sequence ID" value="TQM85496.1"/>
    <property type="molecule type" value="Genomic_DNA"/>
</dbReference>
<name>A0A543JRL5_9PSEU</name>
<reference evidence="3 4" key="1">
    <citation type="submission" date="2019-06" db="EMBL/GenBank/DDBJ databases">
        <title>Sequencing the genomes of 1000 actinobacteria strains.</title>
        <authorList>
            <person name="Klenk H.-P."/>
        </authorList>
    </citation>
    <scope>NUCLEOTIDE SEQUENCE [LARGE SCALE GENOMIC DNA]</scope>
    <source>
        <strain evidence="3 4">DSM 45456</strain>
    </source>
</reference>
<dbReference type="GO" id="GO:0003700">
    <property type="term" value="F:DNA-binding transcription factor activity"/>
    <property type="evidence" value="ECO:0007669"/>
    <property type="project" value="InterPro"/>
</dbReference>
<evidence type="ECO:0000259" key="2">
    <source>
        <dbReference type="SMART" id="SM00418"/>
    </source>
</evidence>
<sequence length="257" mass="28447">MADDGEENLPVPGGRLTHQERRQIAEGLAQGLSYTEIAERLERPPSTITREVARNGGADSYQADPAHEATRERAHRHRRAPVHVDASGHGHKTVRDLQEQFTAIMISTGLPRMTARVLACLYLADSGSLTASELTRSLRVSPASVSKAIGELEHQELIRRERDPRRRRDRYVIDADAWFRGWMGSARQNTMLADFARQGAETLGITSPAGARLRDIGQFFDHVGHAMIQAAEQWRQTHAHGEHSTIAEKSGIPAGNS</sequence>
<comment type="caution">
    <text evidence="3">The sequence shown here is derived from an EMBL/GenBank/DDBJ whole genome shotgun (WGS) entry which is preliminary data.</text>
</comment>
<accession>A0A543JRL5</accession>
<dbReference type="InterPro" id="IPR036388">
    <property type="entry name" value="WH-like_DNA-bd_sf"/>
</dbReference>
<keyword evidence="4" id="KW-1185">Reference proteome</keyword>
<dbReference type="InterPro" id="IPR025246">
    <property type="entry name" value="IS30-like_HTH"/>
</dbReference>
<evidence type="ECO:0000313" key="3">
    <source>
        <dbReference type="EMBL" id="TQM85496.1"/>
    </source>
</evidence>
<dbReference type="Gene3D" id="1.10.10.10">
    <property type="entry name" value="Winged helix-like DNA-binding domain superfamily/Winged helix DNA-binding domain"/>
    <property type="match status" value="2"/>
</dbReference>
<feature type="domain" description="HTH arsR-type" evidence="2">
    <location>
        <begin position="113"/>
        <end position="188"/>
    </location>
</feature>
<dbReference type="GO" id="GO:0005829">
    <property type="term" value="C:cytosol"/>
    <property type="evidence" value="ECO:0007669"/>
    <property type="project" value="TreeGrafter"/>
</dbReference>
<dbReference type="SMART" id="SM00418">
    <property type="entry name" value="HTH_ARSR"/>
    <property type="match status" value="1"/>
</dbReference>
<dbReference type="Pfam" id="PF12802">
    <property type="entry name" value="MarR_2"/>
    <property type="match status" value="1"/>
</dbReference>
<dbReference type="PANTHER" id="PTHR10948">
    <property type="entry name" value="TRANSPOSASE"/>
    <property type="match status" value="1"/>
</dbReference>
<dbReference type="InterPro" id="IPR036390">
    <property type="entry name" value="WH_DNA-bd_sf"/>
</dbReference>
<dbReference type="InterPro" id="IPR001845">
    <property type="entry name" value="HTH_ArsR_DNA-bd_dom"/>
</dbReference>
<organism evidence="3 4">
    <name type="scientific">Saccharothrix saharensis</name>
    <dbReference type="NCBI Taxonomy" id="571190"/>
    <lineage>
        <taxon>Bacteria</taxon>
        <taxon>Bacillati</taxon>
        <taxon>Actinomycetota</taxon>
        <taxon>Actinomycetes</taxon>
        <taxon>Pseudonocardiales</taxon>
        <taxon>Pseudonocardiaceae</taxon>
        <taxon>Saccharothrix</taxon>
    </lineage>
</organism>
<dbReference type="PANTHER" id="PTHR10948:SF23">
    <property type="entry name" value="TRANSPOSASE INSI FOR INSERTION SEQUENCE ELEMENT IS30A-RELATED"/>
    <property type="match status" value="1"/>
</dbReference>
<evidence type="ECO:0000313" key="4">
    <source>
        <dbReference type="Proteomes" id="UP000316628"/>
    </source>
</evidence>
<dbReference type="InterPro" id="IPR051917">
    <property type="entry name" value="Transposase-Integrase"/>
</dbReference>
<dbReference type="Proteomes" id="UP000316628">
    <property type="component" value="Unassembled WGS sequence"/>
</dbReference>
<protein>
    <submittedName>
        <fullName evidence="3">MarR family protein</fullName>
    </submittedName>
</protein>
<gene>
    <name evidence="3" type="ORF">FHX81_7986</name>
</gene>